<sequence length="407" mass="43221">MQTFFNPLTIRNNYLLTLLLGTFVLLLGSPKSFAQIYFKTQNFNALYTPPATGNVLGFSATGGTYFNNSFNAIAGNFGTYGVANSGNGLTGTSATITFDPQAFQASSLNNTLSFQIGSITTATNQVGFGNNSSIRVTLAFTNTRTLITTTSTLLINPASGNGPTYLAGATTAASRTFTSTGSNSLTTIVPANGLTGITINLPSFTDVTTVGVSIVINTSRRNVLVIDNVTLASVSPLPVELTHFEATAKPQGVVLNWATATEKNNDRFEVQRSANGETFQTIGAVKGQGNSSNSQAYSFADSRPLAGQSYYRLRQVDTDGASAFSPVVTVQIHSEARVYPNPTTDAVMLPATLGPVQYRILNALGQTMLSGNATGNERLDLTRLNKGTYFLELIGTTERSSQRVVRE</sequence>
<reference evidence="2 3" key="1">
    <citation type="submission" date="2020-11" db="EMBL/GenBank/DDBJ databases">
        <authorList>
            <person name="Kim M.K."/>
        </authorList>
    </citation>
    <scope>NUCLEOTIDE SEQUENCE [LARGE SCALE GENOMIC DNA]</scope>
    <source>
        <strain evidence="2 3">BT683</strain>
    </source>
</reference>
<evidence type="ECO:0000313" key="2">
    <source>
        <dbReference type="EMBL" id="MBF9239712.1"/>
    </source>
</evidence>
<organism evidence="2 3">
    <name type="scientific">Hymenobacter jeongseonensis</name>
    <dbReference type="NCBI Taxonomy" id="2791027"/>
    <lineage>
        <taxon>Bacteria</taxon>
        <taxon>Pseudomonadati</taxon>
        <taxon>Bacteroidota</taxon>
        <taxon>Cytophagia</taxon>
        <taxon>Cytophagales</taxon>
        <taxon>Hymenobacteraceae</taxon>
        <taxon>Hymenobacter</taxon>
    </lineage>
</organism>
<name>A0ABS0INE8_9BACT</name>
<keyword evidence="3" id="KW-1185">Reference proteome</keyword>
<dbReference type="InterPro" id="IPR013783">
    <property type="entry name" value="Ig-like_fold"/>
</dbReference>
<accession>A0ABS0INE8</accession>
<dbReference type="NCBIfam" id="TIGR04183">
    <property type="entry name" value="Por_Secre_tail"/>
    <property type="match status" value="1"/>
</dbReference>
<gene>
    <name evidence="2" type="ORF">I2I05_20130</name>
</gene>
<dbReference type="Pfam" id="PF18962">
    <property type="entry name" value="Por_Secre_tail"/>
    <property type="match status" value="1"/>
</dbReference>
<proteinExistence type="predicted"/>
<evidence type="ECO:0000259" key="1">
    <source>
        <dbReference type="Pfam" id="PF18962"/>
    </source>
</evidence>
<evidence type="ECO:0000313" key="3">
    <source>
        <dbReference type="Proteomes" id="UP000597617"/>
    </source>
</evidence>
<dbReference type="InterPro" id="IPR026444">
    <property type="entry name" value="Secre_tail"/>
</dbReference>
<feature type="domain" description="Secretion system C-terminal sorting" evidence="1">
    <location>
        <begin position="338"/>
        <end position="404"/>
    </location>
</feature>
<comment type="caution">
    <text evidence="2">The sequence shown here is derived from an EMBL/GenBank/DDBJ whole genome shotgun (WGS) entry which is preliminary data.</text>
</comment>
<dbReference type="EMBL" id="JADQDQ010000016">
    <property type="protein sequence ID" value="MBF9239712.1"/>
    <property type="molecule type" value="Genomic_DNA"/>
</dbReference>
<dbReference type="RefSeq" id="WP_196284062.1">
    <property type="nucleotide sequence ID" value="NZ_JADQDQ010000016.1"/>
</dbReference>
<dbReference type="Proteomes" id="UP000597617">
    <property type="component" value="Unassembled WGS sequence"/>
</dbReference>
<dbReference type="Gene3D" id="2.60.40.10">
    <property type="entry name" value="Immunoglobulins"/>
    <property type="match status" value="1"/>
</dbReference>
<protein>
    <submittedName>
        <fullName evidence="2">T9SS type A sorting domain-containing protein</fullName>
    </submittedName>
</protein>